<dbReference type="InterPro" id="IPR037185">
    <property type="entry name" value="EmrE-like"/>
</dbReference>
<evidence type="ECO:0000256" key="6">
    <source>
        <dbReference type="ARBA" id="ARBA00023136"/>
    </source>
</evidence>
<dbReference type="InterPro" id="IPR000390">
    <property type="entry name" value="Small_drug/metabolite_transptr"/>
</dbReference>
<dbReference type="AlphaFoldDB" id="A0A0F1ACJ5"/>
<dbReference type="Proteomes" id="UP001185068">
    <property type="component" value="Unassembled WGS sequence"/>
</dbReference>
<feature type="transmembrane region" description="Helical" evidence="10">
    <location>
        <begin position="57"/>
        <end position="78"/>
    </location>
</feature>
<dbReference type="NCBIfam" id="NF008512">
    <property type="entry name" value="PRK11431.1"/>
    <property type="match status" value="1"/>
</dbReference>
<dbReference type="EMBL" id="JAHLTI010000024">
    <property type="protein sequence ID" value="MBU5926566.1"/>
    <property type="molecule type" value="Genomic_DNA"/>
</dbReference>
<evidence type="ECO:0000256" key="8">
    <source>
        <dbReference type="ARBA" id="ARBA00039168"/>
    </source>
</evidence>
<dbReference type="Proteomes" id="UP000787201">
    <property type="component" value="Unassembled WGS sequence"/>
</dbReference>
<evidence type="ECO:0000313" key="12">
    <source>
        <dbReference type="EMBL" id="MBU5926566.1"/>
    </source>
</evidence>
<evidence type="ECO:0000256" key="9">
    <source>
        <dbReference type="RuleBase" id="RU003942"/>
    </source>
</evidence>
<keyword evidence="3" id="KW-1003">Cell membrane</keyword>
<dbReference type="EMBL" id="JALLIR010000001">
    <property type="protein sequence ID" value="MDR9944876.1"/>
    <property type="molecule type" value="Genomic_DNA"/>
</dbReference>
<evidence type="ECO:0000256" key="2">
    <source>
        <dbReference type="ARBA" id="ARBA00022448"/>
    </source>
</evidence>
<comment type="subcellular location">
    <subcellularLocation>
        <location evidence="1 9">Cell membrane</location>
        <topology evidence="1 9">Multi-pass membrane protein</topology>
    </subcellularLocation>
</comment>
<proteinExistence type="inferred from homology"/>
<dbReference type="OrthoDB" id="9808638at2"/>
<evidence type="ECO:0000256" key="7">
    <source>
        <dbReference type="ARBA" id="ARBA00038151"/>
    </source>
</evidence>
<dbReference type="RefSeq" id="WP_006178944.1">
    <property type="nucleotide sequence ID" value="NZ_CABMND010000027.1"/>
</dbReference>
<dbReference type="Gene3D" id="1.10.3730.20">
    <property type="match status" value="1"/>
</dbReference>
<keyword evidence="4 9" id="KW-0812">Transmembrane</keyword>
<evidence type="ECO:0000313" key="14">
    <source>
        <dbReference type="Proteomes" id="UP000033352"/>
    </source>
</evidence>
<keyword evidence="6 10" id="KW-0472">Membrane</keyword>
<evidence type="ECO:0000313" key="13">
    <source>
        <dbReference type="EMBL" id="MDR9944876.1"/>
    </source>
</evidence>
<dbReference type="GO" id="GO:1990961">
    <property type="term" value="P:xenobiotic detoxification by transmembrane export across the plasma membrane"/>
    <property type="evidence" value="ECO:0007669"/>
    <property type="project" value="UniProtKB-ARBA"/>
</dbReference>
<evidence type="ECO:0000256" key="4">
    <source>
        <dbReference type="ARBA" id="ARBA00022692"/>
    </source>
</evidence>
<dbReference type="GeneID" id="93263903"/>
<accession>A0A0F1ACJ5</accession>
<comment type="similarity">
    <text evidence="7">Belongs to the drug/metabolite transporter (DMT) superfamily. Small multidrug resistance (SMR) (TC 2.A.7.1) family. Gdx/SugE subfamily.</text>
</comment>
<dbReference type="GO" id="GO:0022857">
    <property type="term" value="F:transmembrane transporter activity"/>
    <property type="evidence" value="ECO:0007669"/>
    <property type="project" value="InterPro"/>
</dbReference>
<keyword evidence="5 10" id="KW-1133">Transmembrane helix</keyword>
<reference evidence="12 15" key="2">
    <citation type="submission" date="2021-06" db="EMBL/GenBank/DDBJ databases">
        <authorList>
            <person name="Stanton E."/>
        </authorList>
    </citation>
    <scope>NUCLEOTIDE SEQUENCE [LARGE SCALE GENOMIC DNA]</scope>
    <source>
        <strain evidence="12 15">2021EL-00146</strain>
    </source>
</reference>
<dbReference type="PATRIC" id="fig|1619248.3.peg.4020"/>
<gene>
    <name evidence="12" type="primary">sugE</name>
    <name evidence="12" type="ORF">KQV47_20580</name>
    <name evidence="13" type="ORF">MX989_02040</name>
    <name evidence="11" type="ORF">SS37_21675</name>
</gene>
<dbReference type="EMBL" id="JZYX01000058">
    <property type="protein sequence ID" value="KJN19831.1"/>
    <property type="molecule type" value="Genomic_DNA"/>
</dbReference>
<organism evidence="11 14">
    <name type="scientific">Enterobacter sichuanensis</name>
    <dbReference type="NCBI Taxonomy" id="2071710"/>
    <lineage>
        <taxon>Bacteria</taxon>
        <taxon>Pseudomonadati</taxon>
        <taxon>Pseudomonadota</taxon>
        <taxon>Gammaproteobacteria</taxon>
        <taxon>Enterobacterales</taxon>
        <taxon>Enterobacteriaceae</taxon>
        <taxon>Enterobacter</taxon>
        <taxon>Enterobacter cloacae complex</taxon>
    </lineage>
</organism>
<keyword evidence="2" id="KW-0813">Transport</keyword>
<evidence type="ECO:0000256" key="10">
    <source>
        <dbReference type="SAM" id="Phobius"/>
    </source>
</evidence>
<reference evidence="13" key="3">
    <citation type="submission" date="2022-11" db="EMBL/GenBank/DDBJ databases">
        <title>blaNDM-1 and qnrB1 co-producing ST413 Enterobacter.</title>
        <authorList>
            <person name="Halder G."/>
            <person name="Chaudhuri B."/>
            <person name="Dutta S."/>
        </authorList>
    </citation>
    <scope>NUCLEOTIDE SEQUENCE</scope>
    <source>
        <strain evidence="13">PEER684</strain>
    </source>
</reference>
<dbReference type="InterPro" id="IPR045324">
    <property type="entry name" value="Small_multidrug_res"/>
</dbReference>
<comment type="caution">
    <text evidence="11">The sequence shown here is derived from an EMBL/GenBank/DDBJ whole genome shotgun (WGS) entry which is preliminary data.</text>
</comment>
<sequence>MSWIILFIAGLLEVVWAIGLKYTHGFTRLTPSVITVTAMIVSIVLLSWAMRSLPVGTAYAVWTGIGAVGAAITGILLLGESASLARIASLALIVAGIIGLKLSTH</sequence>
<evidence type="ECO:0000256" key="3">
    <source>
        <dbReference type="ARBA" id="ARBA00022475"/>
    </source>
</evidence>
<dbReference type="FunFam" id="1.10.3730.20:FF:000001">
    <property type="entry name" value="Quaternary ammonium compound resistance transporter SugE"/>
    <property type="match status" value="1"/>
</dbReference>
<protein>
    <recommendedName>
        <fullName evidence="8">Guanidinium exporter</fullName>
    </recommendedName>
</protein>
<evidence type="ECO:0000256" key="5">
    <source>
        <dbReference type="ARBA" id="ARBA00022989"/>
    </source>
</evidence>
<evidence type="ECO:0000256" key="1">
    <source>
        <dbReference type="ARBA" id="ARBA00004651"/>
    </source>
</evidence>
<dbReference type="PANTHER" id="PTHR30561:SF0">
    <property type="entry name" value="GUANIDINIUM EXPORTER"/>
    <property type="match status" value="1"/>
</dbReference>
<feature type="transmembrane region" description="Helical" evidence="10">
    <location>
        <begin position="33"/>
        <end position="50"/>
    </location>
</feature>
<reference evidence="11 14" key="1">
    <citation type="submission" date="2015-03" db="EMBL/GenBank/DDBJ databases">
        <authorList>
            <person name="McCorrison J."/>
            <person name="Sanka R."/>
            <person name="Adams M."/>
            <person name="Brinkac L."/>
            <person name="Nierman W."/>
            <person name="Sutton G."/>
            <person name="Nelson K."/>
            <person name="Kiedrowski L."/>
            <person name="Guerrero D."/>
            <person name="Bonomo R."/>
        </authorList>
    </citation>
    <scope>NUCLEOTIDE SEQUENCE [LARGE SCALE GENOMIC DNA]</scope>
    <source>
        <strain evidence="11 14">35699</strain>
    </source>
</reference>
<dbReference type="GO" id="GO:0005886">
    <property type="term" value="C:plasma membrane"/>
    <property type="evidence" value="ECO:0007669"/>
    <property type="project" value="UniProtKB-SubCell"/>
</dbReference>
<evidence type="ECO:0000313" key="11">
    <source>
        <dbReference type="EMBL" id="KJN19831.1"/>
    </source>
</evidence>
<feature type="transmembrane region" description="Helical" evidence="10">
    <location>
        <begin position="84"/>
        <end position="102"/>
    </location>
</feature>
<dbReference type="SUPFAM" id="SSF103481">
    <property type="entry name" value="Multidrug resistance efflux transporter EmrE"/>
    <property type="match status" value="1"/>
</dbReference>
<keyword evidence="15" id="KW-1185">Reference proteome</keyword>
<dbReference type="Proteomes" id="UP000033352">
    <property type="component" value="Unassembled WGS sequence"/>
</dbReference>
<dbReference type="Pfam" id="PF00893">
    <property type="entry name" value="Multi_Drug_Res"/>
    <property type="match status" value="1"/>
</dbReference>
<dbReference type="PANTHER" id="PTHR30561">
    <property type="entry name" value="SMR FAMILY PROTON-DEPENDENT DRUG EFFLUX TRANSPORTER SUGE"/>
    <property type="match status" value="1"/>
</dbReference>
<evidence type="ECO:0000313" key="15">
    <source>
        <dbReference type="Proteomes" id="UP000787201"/>
    </source>
</evidence>
<name>A0A0F1ACJ5_9ENTR</name>